<dbReference type="GO" id="GO:0006426">
    <property type="term" value="P:glycyl-tRNA aminoacylation"/>
    <property type="evidence" value="ECO:0007669"/>
    <property type="project" value="TreeGrafter"/>
</dbReference>
<comment type="caution">
    <text evidence="1">The sequence shown here is derived from an EMBL/GenBank/DDBJ whole genome shotgun (WGS) entry which is preliminary data.</text>
</comment>
<reference evidence="1" key="1">
    <citation type="submission" date="2013-08" db="EMBL/GenBank/DDBJ databases">
        <authorList>
            <person name="Mendez C."/>
            <person name="Richter M."/>
            <person name="Ferrer M."/>
            <person name="Sanchez J."/>
        </authorList>
    </citation>
    <scope>NUCLEOTIDE SEQUENCE</scope>
</reference>
<dbReference type="GO" id="GO:0004820">
    <property type="term" value="F:glycine-tRNA ligase activity"/>
    <property type="evidence" value="ECO:0007669"/>
    <property type="project" value="TreeGrafter"/>
</dbReference>
<protein>
    <submittedName>
        <fullName evidence="1">Glycyl-tRNA synthetase</fullName>
    </submittedName>
</protein>
<keyword evidence="1" id="KW-0436">Ligase</keyword>
<dbReference type="PANTHER" id="PTHR10745:SF0">
    <property type="entry name" value="GLYCINE--TRNA LIGASE"/>
    <property type="match status" value="1"/>
</dbReference>
<dbReference type="SUPFAM" id="SSF55681">
    <property type="entry name" value="Class II aaRS and biotin synthetases"/>
    <property type="match status" value="1"/>
</dbReference>
<name>T0YL03_9ZZZZ</name>
<organism evidence="1">
    <name type="scientific">mine drainage metagenome</name>
    <dbReference type="NCBI Taxonomy" id="410659"/>
    <lineage>
        <taxon>unclassified sequences</taxon>
        <taxon>metagenomes</taxon>
        <taxon>ecological metagenomes</taxon>
    </lineage>
</organism>
<dbReference type="PANTHER" id="PTHR10745">
    <property type="entry name" value="GLYCYL-TRNA SYNTHETASE/DNA POLYMERASE SUBUNIT GAMMA-2"/>
    <property type="match status" value="1"/>
</dbReference>
<dbReference type="GO" id="GO:0005737">
    <property type="term" value="C:cytoplasm"/>
    <property type="evidence" value="ECO:0007669"/>
    <property type="project" value="TreeGrafter"/>
</dbReference>
<dbReference type="InterPro" id="IPR045864">
    <property type="entry name" value="aa-tRNA-synth_II/BPL/LPL"/>
</dbReference>
<dbReference type="InterPro" id="IPR027031">
    <property type="entry name" value="Gly-tRNA_synthase/POLG2"/>
</dbReference>
<dbReference type="Gene3D" id="3.30.930.10">
    <property type="entry name" value="Bira Bifunctional Protein, Domain 2"/>
    <property type="match status" value="1"/>
</dbReference>
<sequence length="133" mass="14810">LENFTDPEVTCEACHAAFRADTLLEKVRPEGVDGLSAAQIGEILRAQQLRCPTCGSPALSVPRPFNLMFGMEFGPTGKERVYLQPETAQASYLAFARMWDVGRHRLPLGIAVVGKAYRNEIAPRQVLFRMRAF</sequence>
<reference evidence="1" key="2">
    <citation type="journal article" date="2014" name="ISME J.">
        <title>Microbial stratification in low pH oxic and suboxic macroscopic growths along an acid mine drainage.</title>
        <authorList>
            <person name="Mendez-Garcia C."/>
            <person name="Mesa V."/>
            <person name="Sprenger R.R."/>
            <person name="Richter M."/>
            <person name="Diez M.S."/>
            <person name="Solano J."/>
            <person name="Bargiela R."/>
            <person name="Golyshina O.V."/>
            <person name="Manteca A."/>
            <person name="Ramos J.L."/>
            <person name="Gallego J.R."/>
            <person name="Llorente I."/>
            <person name="Martins Dos Santos V.A."/>
            <person name="Jensen O.N."/>
            <person name="Pelaez A.I."/>
            <person name="Sanchez J."/>
            <person name="Ferrer M."/>
        </authorList>
    </citation>
    <scope>NUCLEOTIDE SEQUENCE</scope>
</reference>
<dbReference type="AlphaFoldDB" id="T0YL03"/>
<dbReference type="EMBL" id="AUZX01013258">
    <property type="protein sequence ID" value="EQD36111.1"/>
    <property type="molecule type" value="Genomic_DNA"/>
</dbReference>
<evidence type="ECO:0000313" key="1">
    <source>
        <dbReference type="EMBL" id="EQD36111.1"/>
    </source>
</evidence>
<keyword evidence="1" id="KW-0030">Aminoacyl-tRNA synthetase</keyword>
<accession>T0YL03</accession>
<gene>
    <name evidence="1" type="ORF">B1A_17999</name>
</gene>
<feature type="non-terminal residue" evidence="1">
    <location>
        <position position="1"/>
    </location>
</feature>
<feature type="non-terminal residue" evidence="1">
    <location>
        <position position="133"/>
    </location>
</feature>
<dbReference type="PRINTS" id="PR01043">
    <property type="entry name" value="TRNASYNTHGLY"/>
</dbReference>
<proteinExistence type="predicted"/>